<dbReference type="Proteomes" id="UP000037432">
    <property type="component" value="Unassembled WGS sequence"/>
</dbReference>
<dbReference type="Gene3D" id="1.20.140.10">
    <property type="entry name" value="Butyryl-CoA Dehydrogenase, subunit A, domain 3"/>
    <property type="match status" value="1"/>
</dbReference>
<organism evidence="7 8">
    <name type="scientific">Streptomyces viridochromogenes</name>
    <dbReference type="NCBI Taxonomy" id="1938"/>
    <lineage>
        <taxon>Bacteria</taxon>
        <taxon>Bacillati</taxon>
        <taxon>Actinomycetota</taxon>
        <taxon>Actinomycetes</taxon>
        <taxon>Kitasatosporales</taxon>
        <taxon>Streptomycetaceae</taxon>
        <taxon>Streptomyces</taxon>
    </lineage>
</organism>
<dbReference type="InterPro" id="IPR013786">
    <property type="entry name" value="AcylCoA_DH/ox_N"/>
</dbReference>
<dbReference type="Gene3D" id="2.40.110.10">
    <property type="entry name" value="Butyryl-CoA Dehydrogenase, subunit A, domain 2"/>
    <property type="match status" value="1"/>
</dbReference>
<dbReference type="GO" id="GO:0003995">
    <property type="term" value="F:acyl-CoA dehydrogenase activity"/>
    <property type="evidence" value="ECO:0007669"/>
    <property type="project" value="TreeGrafter"/>
</dbReference>
<evidence type="ECO:0000313" key="8">
    <source>
        <dbReference type="Proteomes" id="UP000037432"/>
    </source>
</evidence>
<dbReference type="Pfam" id="PF02771">
    <property type="entry name" value="Acyl-CoA_dh_N"/>
    <property type="match status" value="1"/>
</dbReference>
<feature type="domain" description="Acyl-CoA dehydrogenase/oxidase N-terminal" evidence="6">
    <location>
        <begin position="8"/>
        <end position="121"/>
    </location>
</feature>
<dbReference type="GO" id="GO:0050660">
    <property type="term" value="F:flavin adenine dinucleotide binding"/>
    <property type="evidence" value="ECO:0007669"/>
    <property type="project" value="InterPro"/>
</dbReference>
<comment type="similarity">
    <text evidence="2">Belongs to the acyl-CoA dehydrogenase family.</text>
</comment>
<keyword evidence="3" id="KW-0285">Flavoprotein</keyword>
<feature type="domain" description="Acyl-CoA dehydrogenase/oxidase C-terminal" evidence="5">
    <location>
        <begin position="246"/>
        <end position="385"/>
    </location>
</feature>
<accession>A0A0J7Z584</accession>
<evidence type="ECO:0000259" key="5">
    <source>
        <dbReference type="Pfam" id="PF00441"/>
    </source>
</evidence>
<sequence>MTVSFLLSPEHEQIKATARRFGEDHLADLTARVNAEPDPLTRALLMRPVFEKAVAAGFLRSLIPVPFGGGATSGIDAAIFIEEWASYSPDLTISFAGPLIALAPVFEVGTPEQIKRFVAPFLVESGSPVAAMAYSEPGGSANFDAEAPAEGTRTTAVLDGDEWVINGRKAWSSHLCGWDGDGPDLMTIVCRTPGGVSLIVAEREHLAGHIEVEEYYDLPGLKGCLTTRIRLKDVRVPRENLIGEEGQGVALTRNAFLISGASIGTFAVAAMRQAFDIAYRFAVSEKRGGLVPIINHQAVSDALADAKGKIEAVRLLSWRALDAVVSQHPAAVELALHSKIYGSETGVEVINDLIKVVGVSAYDNNFPILAHLADALSYPIIEGSNIGVRRRQMQELFRTPGYDPLAASGMS</sequence>
<dbReference type="Pfam" id="PF00441">
    <property type="entry name" value="Acyl-CoA_dh_1"/>
    <property type="match status" value="1"/>
</dbReference>
<dbReference type="GO" id="GO:0046359">
    <property type="term" value="P:butyrate catabolic process"/>
    <property type="evidence" value="ECO:0007669"/>
    <property type="project" value="TreeGrafter"/>
</dbReference>
<dbReference type="SUPFAM" id="SSF47203">
    <property type="entry name" value="Acyl-CoA dehydrogenase C-terminal domain-like"/>
    <property type="match status" value="1"/>
</dbReference>
<dbReference type="PANTHER" id="PTHR43884">
    <property type="entry name" value="ACYL-COA DEHYDROGENASE"/>
    <property type="match status" value="1"/>
</dbReference>
<evidence type="ECO:0000256" key="2">
    <source>
        <dbReference type="ARBA" id="ARBA00009347"/>
    </source>
</evidence>
<dbReference type="PANTHER" id="PTHR43884:SF12">
    <property type="entry name" value="ISOVALERYL-COA DEHYDROGENASE, MITOCHONDRIAL-RELATED"/>
    <property type="match status" value="1"/>
</dbReference>
<dbReference type="EMBL" id="LFNT01000037">
    <property type="protein sequence ID" value="KMS71331.1"/>
    <property type="molecule type" value="Genomic_DNA"/>
</dbReference>
<dbReference type="CDD" id="cd00567">
    <property type="entry name" value="ACAD"/>
    <property type="match status" value="1"/>
</dbReference>
<name>A0A0J7Z584_STRVR</name>
<evidence type="ECO:0000256" key="4">
    <source>
        <dbReference type="ARBA" id="ARBA00022827"/>
    </source>
</evidence>
<dbReference type="PATRIC" id="fig|1938.3.peg.6230"/>
<evidence type="ECO:0000256" key="3">
    <source>
        <dbReference type="ARBA" id="ARBA00022630"/>
    </source>
</evidence>
<gene>
    <name evidence="7" type="ORF">ACM01_27470</name>
</gene>
<dbReference type="InterPro" id="IPR046373">
    <property type="entry name" value="Acyl-CoA_Oxase/DH_mid-dom_sf"/>
</dbReference>
<dbReference type="RefSeq" id="WP_048584066.1">
    <property type="nucleotide sequence ID" value="NZ_LFNT01000037.1"/>
</dbReference>
<proteinExistence type="inferred from homology"/>
<dbReference type="GO" id="GO:0033539">
    <property type="term" value="P:fatty acid beta-oxidation using acyl-CoA dehydrogenase"/>
    <property type="evidence" value="ECO:0007669"/>
    <property type="project" value="TreeGrafter"/>
</dbReference>
<reference evidence="7 8" key="1">
    <citation type="submission" date="2015-06" db="EMBL/GenBank/DDBJ databases">
        <authorList>
            <person name="Ju K.-S."/>
            <person name="Doroghazi J.R."/>
            <person name="Metcalf W.W."/>
        </authorList>
    </citation>
    <scope>NUCLEOTIDE SEQUENCE [LARGE SCALE GENOMIC DNA]</scope>
    <source>
        <strain evidence="7 8">NRRL 3414</strain>
    </source>
</reference>
<protein>
    <submittedName>
        <fullName evidence="7">Butyryl-CoA dehydrogenase</fullName>
    </submittedName>
</protein>
<evidence type="ECO:0000259" key="6">
    <source>
        <dbReference type="Pfam" id="PF02771"/>
    </source>
</evidence>
<dbReference type="InterPro" id="IPR037069">
    <property type="entry name" value="AcylCoA_DH/ox_N_sf"/>
</dbReference>
<evidence type="ECO:0000256" key="1">
    <source>
        <dbReference type="ARBA" id="ARBA00001974"/>
    </source>
</evidence>
<dbReference type="AlphaFoldDB" id="A0A0J7Z584"/>
<comment type="caution">
    <text evidence="7">The sequence shown here is derived from an EMBL/GenBank/DDBJ whole genome shotgun (WGS) entry which is preliminary data.</text>
</comment>
<dbReference type="OrthoDB" id="2769798at2"/>
<dbReference type="InterPro" id="IPR009075">
    <property type="entry name" value="AcylCo_DH/oxidase_C"/>
</dbReference>
<dbReference type="InterPro" id="IPR009100">
    <property type="entry name" value="AcylCoA_DH/oxidase_NM_dom_sf"/>
</dbReference>
<dbReference type="Gene3D" id="1.10.540.10">
    <property type="entry name" value="Acyl-CoA dehydrogenase/oxidase, N-terminal domain"/>
    <property type="match status" value="1"/>
</dbReference>
<evidence type="ECO:0000313" key="7">
    <source>
        <dbReference type="EMBL" id="KMS71331.1"/>
    </source>
</evidence>
<comment type="cofactor">
    <cofactor evidence="1">
        <name>FAD</name>
        <dbReference type="ChEBI" id="CHEBI:57692"/>
    </cofactor>
</comment>
<keyword evidence="4" id="KW-0274">FAD</keyword>
<dbReference type="SUPFAM" id="SSF56645">
    <property type="entry name" value="Acyl-CoA dehydrogenase NM domain-like"/>
    <property type="match status" value="1"/>
</dbReference>
<dbReference type="InterPro" id="IPR036250">
    <property type="entry name" value="AcylCo_DH-like_C"/>
</dbReference>